<dbReference type="RefSeq" id="WP_249470075.1">
    <property type="nucleotide sequence ID" value="NZ_JAMBEP010000001.1"/>
</dbReference>
<reference evidence="1 2" key="1">
    <citation type="submission" date="2022-05" db="EMBL/GenBank/DDBJ databases">
        <title>Luteimonas sp. SX5, whole genome shotgun sequencing project.</title>
        <authorList>
            <person name="Zhao G."/>
            <person name="Shen L."/>
        </authorList>
    </citation>
    <scope>NUCLEOTIDE SEQUENCE [LARGE SCALE GENOMIC DNA]</scope>
    <source>
        <strain evidence="1 2">SX5</strain>
    </source>
</reference>
<dbReference type="EMBL" id="JAMBEP010000001">
    <property type="protein sequence ID" value="MCL1633224.1"/>
    <property type="molecule type" value="Genomic_DNA"/>
</dbReference>
<dbReference type="Proteomes" id="UP001431217">
    <property type="component" value="Unassembled WGS sequence"/>
</dbReference>
<organism evidence="1 2">
    <name type="scientific">Luteimonas galliterrae</name>
    <dbReference type="NCBI Taxonomy" id="2940486"/>
    <lineage>
        <taxon>Bacteria</taxon>
        <taxon>Pseudomonadati</taxon>
        <taxon>Pseudomonadota</taxon>
        <taxon>Gammaproteobacteria</taxon>
        <taxon>Lysobacterales</taxon>
        <taxon>Lysobacteraceae</taxon>
        <taxon>Luteimonas</taxon>
    </lineage>
</organism>
<proteinExistence type="predicted"/>
<comment type="caution">
    <text evidence="1">The sequence shown here is derived from an EMBL/GenBank/DDBJ whole genome shotgun (WGS) entry which is preliminary data.</text>
</comment>
<evidence type="ECO:0000313" key="1">
    <source>
        <dbReference type="EMBL" id="MCL1633224.1"/>
    </source>
</evidence>
<accession>A0ABT0MEC7</accession>
<sequence>MRKICLVTVLLATGCVSQGEYIPTQPEIMNSLAPFMGMPVEKVVAAFGMPQEQTELMGKKVFIWHSSREWGTTLPQTATSTTSGVVGSLPYAQIPYTSSTTYQYEQSVSQQICCTMEMYLDEAGTVINFGIRGKALHVKRFIFLAILECKLADKTSEPGILR</sequence>
<protein>
    <submittedName>
        <fullName evidence="1">Uncharacterized protein</fullName>
    </submittedName>
</protein>
<dbReference type="PROSITE" id="PS51257">
    <property type="entry name" value="PROKAR_LIPOPROTEIN"/>
    <property type="match status" value="1"/>
</dbReference>
<name>A0ABT0MEC7_9GAMM</name>
<keyword evidence="2" id="KW-1185">Reference proteome</keyword>
<evidence type="ECO:0000313" key="2">
    <source>
        <dbReference type="Proteomes" id="UP001431217"/>
    </source>
</evidence>
<gene>
    <name evidence="1" type="ORF">M2650_00985</name>
</gene>